<sequence>MKIEVTRKQSGIDCDIRMQHRNAQPATAPAGARAIMPNEVDFAPPLAPLAMPKQQIEAVEGRGRRWLPGSGRRMQGQP</sequence>
<proteinExistence type="predicted"/>
<reference evidence="1" key="2">
    <citation type="submission" date="2020-09" db="EMBL/GenBank/DDBJ databases">
        <authorList>
            <person name="Sun Q."/>
            <person name="Zhou Y."/>
        </authorList>
    </citation>
    <scope>NUCLEOTIDE SEQUENCE</scope>
    <source>
        <strain evidence="1">CGMCC 1.7081</strain>
    </source>
</reference>
<organism evidence="1 2">
    <name type="scientific">Pseudodonghicola xiamenensis</name>
    <dbReference type="NCBI Taxonomy" id="337702"/>
    <lineage>
        <taxon>Bacteria</taxon>
        <taxon>Pseudomonadati</taxon>
        <taxon>Pseudomonadota</taxon>
        <taxon>Alphaproteobacteria</taxon>
        <taxon>Rhodobacterales</taxon>
        <taxon>Paracoccaceae</taxon>
        <taxon>Pseudodonghicola</taxon>
    </lineage>
</organism>
<reference evidence="1" key="1">
    <citation type="journal article" date="2014" name="Int. J. Syst. Evol. Microbiol.">
        <title>Complete genome sequence of Corynebacterium casei LMG S-19264T (=DSM 44701T), isolated from a smear-ripened cheese.</title>
        <authorList>
            <consortium name="US DOE Joint Genome Institute (JGI-PGF)"/>
            <person name="Walter F."/>
            <person name="Albersmeier A."/>
            <person name="Kalinowski J."/>
            <person name="Ruckert C."/>
        </authorList>
    </citation>
    <scope>NUCLEOTIDE SEQUENCE</scope>
    <source>
        <strain evidence="1">CGMCC 1.7081</strain>
    </source>
</reference>
<dbReference type="EMBL" id="BNAP01000024">
    <property type="protein sequence ID" value="GHG99595.1"/>
    <property type="molecule type" value="Genomic_DNA"/>
</dbReference>
<gene>
    <name evidence="1" type="ORF">GCM10010961_35580</name>
</gene>
<accession>A0A8J3HBD0</accession>
<evidence type="ECO:0000313" key="2">
    <source>
        <dbReference type="Proteomes" id="UP000611500"/>
    </source>
</evidence>
<dbReference type="Proteomes" id="UP000611500">
    <property type="component" value="Unassembled WGS sequence"/>
</dbReference>
<evidence type="ECO:0000313" key="1">
    <source>
        <dbReference type="EMBL" id="GHG99595.1"/>
    </source>
</evidence>
<protein>
    <submittedName>
        <fullName evidence="1">Uncharacterized protein</fullName>
    </submittedName>
</protein>
<dbReference type="AlphaFoldDB" id="A0A8J3HBD0"/>
<name>A0A8J3HBD0_9RHOB</name>
<dbReference type="RefSeq" id="WP_154664407.1">
    <property type="nucleotide sequence ID" value="NZ_BNAP01000024.1"/>
</dbReference>
<comment type="caution">
    <text evidence="1">The sequence shown here is derived from an EMBL/GenBank/DDBJ whole genome shotgun (WGS) entry which is preliminary data.</text>
</comment>
<keyword evidence="2" id="KW-1185">Reference proteome</keyword>